<dbReference type="SUPFAM" id="SSF103511">
    <property type="entry name" value="Chlorophyll a-b binding protein"/>
    <property type="match status" value="1"/>
</dbReference>
<accession>A0A813F3Y2</accession>
<dbReference type="InterPro" id="IPR022796">
    <property type="entry name" value="Chloroa_b-bind"/>
</dbReference>
<keyword evidence="4" id="KW-0934">Plastid</keyword>
<evidence type="ECO:0000313" key="6">
    <source>
        <dbReference type="EMBL" id="CAE8608982.1"/>
    </source>
</evidence>
<sequence length="264" mass="26913">MGKPVTGACLAAAAAYGSYQAAQSFVPGVAPRVGSQAAQERAAPLREAATAGEAEPVVSLGFAAAAAGAVSLAALSRSSSSRVARRAAAAADVEPPPPPPFAPAAQIGVTPPLGFFDPLNFSKTGDEAGFRKLRISEIKHGRVAMMAAVGAVFQHYVQLPGFDDVPKGLWAFTSGNGTAGFAVLFILSGVMELVLWKDNPSKGVDAIGDYGNPAQLGLGTPLGEGAEMRSRELNNGRAAMFAAVGIIVAELATGKDAMQQFGWS</sequence>
<feature type="binding site" evidence="5">
    <location>
        <position position="140"/>
    </location>
    <ligand>
        <name>chlorophyll a</name>
        <dbReference type="ChEBI" id="CHEBI:58416"/>
        <label>3</label>
    </ligand>
</feature>
<dbReference type="Gene3D" id="1.10.3460.10">
    <property type="entry name" value="Chlorophyll a/b binding protein domain"/>
    <property type="match status" value="1"/>
</dbReference>
<keyword evidence="2" id="KW-0150">Chloroplast</keyword>
<feature type="binding site" evidence="5">
    <location>
        <position position="237"/>
    </location>
    <ligand>
        <name>chlorophyll a</name>
        <dbReference type="ChEBI" id="CHEBI:58416"/>
        <label>1</label>
    </ligand>
</feature>
<protein>
    <submittedName>
        <fullName evidence="6">Uncharacterized protein</fullName>
    </submittedName>
</protein>
<evidence type="ECO:0000256" key="3">
    <source>
        <dbReference type="ARBA" id="ARBA00022531"/>
    </source>
</evidence>
<dbReference type="PANTHER" id="PTHR21649">
    <property type="entry name" value="CHLOROPHYLL A/B BINDING PROTEIN"/>
    <property type="match status" value="1"/>
</dbReference>
<keyword evidence="5" id="KW-0157">Chromophore</keyword>
<feature type="binding site" evidence="5">
    <location>
        <position position="235"/>
    </location>
    <ligand>
        <name>chlorophyll a</name>
        <dbReference type="ChEBI" id="CHEBI:58416"/>
        <label>1</label>
    </ligand>
</feature>
<evidence type="ECO:0000313" key="7">
    <source>
        <dbReference type="Proteomes" id="UP000654075"/>
    </source>
</evidence>
<gene>
    <name evidence="6" type="ORF">PGLA1383_LOCUS26809</name>
</gene>
<feature type="binding site" evidence="5">
    <location>
        <position position="137"/>
    </location>
    <ligand>
        <name>chlorophyll a</name>
        <dbReference type="ChEBI" id="CHEBI:58416"/>
        <label>1</label>
    </ligand>
</feature>
<dbReference type="GO" id="GO:0016168">
    <property type="term" value="F:chlorophyll binding"/>
    <property type="evidence" value="ECO:0007669"/>
    <property type="project" value="UniProtKB-KW"/>
</dbReference>
<dbReference type="Pfam" id="PF00504">
    <property type="entry name" value="Chloroa_b-bind"/>
    <property type="match status" value="1"/>
</dbReference>
<dbReference type="GO" id="GO:0009765">
    <property type="term" value="P:photosynthesis, light harvesting"/>
    <property type="evidence" value="ECO:0007669"/>
    <property type="project" value="InterPro"/>
</dbReference>
<dbReference type="AlphaFoldDB" id="A0A813F3Y2"/>
<evidence type="ECO:0000256" key="4">
    <source>
        <dbReference type="ARBA" id="ARBA00022640"/>
    </source>
</evidence>
<organism evidence="6 7">
    <name type="scientific">Polarella glacialis</name>
    <name type="common">Dinoflagellate</name>
    <dbReference type="NCBI Taxonomy" id="89957"/>
    <lineage>
        <taxon>Eukaryota</taxon>
        <taxon>Sar</taxon>
        <taxon>Alveolata</taxon>
        <taxon>Dinophyceae</taxon>
        <taxon>Suessiales</taxon>
        <taxon>Suessiaceae</taxon>
        <taxon>Polarella</taxon>
    </lineage>
</organism>
<keyword evidence="5" id="KW-0148">Chlorophyll</keyword>
<dbReference type="EMBL" id="CAJNNV010024219">
    <property type="protein sequence ID" value="CAE8608982.1"/>
    <property type="molecule type" value="Genomic_DNA"/>
</dbReference>
<dbReference type="Proteomes" id="UP000654075">
    <property type="component" value="Unassembled WGS sequence"/>
</dbReference>
<dbReference type="GO" id="GO:0016020">
    <property type="term" value="C:membrane"/>
    <property type="evidence" value="ECO:0007669"/>
    <property type="project" value="InterPro"/>
</dbReference>
<feature type="binding site" evidence="5">
    <location>
        <position position="122"/>
    </location>
    <ligand>
        <name>chlorophyll a</name>
        <dbReference type="ChEBI" id="CHEBI:58416"/>
        <label>1</label>
    </ligand>
</feature>
<name>A0A813F3Y2_POLGL</name>
<proteinExistence type="predicted"/>
<comment type="caution">
    <text evidence="6">The sequence shown here is derived from an EMBL/GenBank/DDBJ whole genome shotgun (WGS) entry which is preliminary data.</text>
</comment>
<evidence type="ECO:0000256" key="5">
    <source>
        <dbReference type="PIRSR" id="PIRSR601344-1"/>
    </source>
</evidence>
<dbReference type="OMA" id="SERTQAW"/>
<evidence type="ECO:0000256" key="1">
    <source>
        <dbReference type="ARBA" id="ARBA00004229"/>
    </source>
</evidence>
<dbReference type="GO" id="GO:0009507">
    <property type="term" value="C:chloroplast"/>
    <property type="evidence" value="ECO:0007669"/>
    <property type="project" value="UniProtKB-SubCell"/>
</dbReference>
<keyword evidence="3" id="KW-0602">Photosynthesis</keyword>
<feature type="binding site" description="axial binding residue" evidence="5">
    <location>
        <position position="142"/>
    </location>
    <ligand>
        <name>chlorophyll b</name>
        <dbReference type="ChEBI" id="CHEBI:61721"/>
        <label>1</label>
    </ligand>
    <ligandPart>
        <name>Mg</name>
        <dbReference type="ChEBI" id="CHEBI:25107"/>
    </ligandPart>
</feature>
<dbReference type="InterPro" id="IPR001344">
    <property type="entry name" value="Chloro_AB-bd_pln"/>
</dbReference>
<dbReference type="OrthoDB" id="423598at2759"/>
<keyword evidence="7" id="KW-1185">Reference proteome</keyword>
<comment type="subcellular location">
    <subcellularLocation>
        <location evidence="1">Plastid</location>
        <location evidence="1">Chloroplast</location>
    </subcellularLocation>
</comment>
<evidence type="ECO:0000256" key="2">
    <source>
        <dbReference type="ARBA" id="ARBA00022528"/>
    </source>
</evidence>
<reference evidence="6" key="1">
    <citation type="submission" date="2021-02" db="EMBL/GenBank/DDBJ databases">
        <authorList>
            <person name="Dougan E. K."/>
            <person name="Rhodes N."/>
            <person name="Thang M."/>
            <person name="Chan C."/>
        </authorList>
    </citation>
    <scope>NUCLEOTIDE SEQUENCE</scope>
</reference>
<feature type="binding site" evidence="5">
    <location>
        <position position="232"/>
    </location>
    <ligand>
        <name>chlorophyll a</name>
        <dbReference type="ChEBI" id="CHEBI:58416"/>
        <label>1</label>
    </ligand>
</feature>